<accession>A0ABP7G4H6</accession>
<protein>
    <submittedName>
        <fullName evidence="2">ROK family protein</fullName>
    </submittedName>
</protein>
<proteinExistence type="inferred from homology"/>
<dbReference type="InterPro" id="IPR043129">
    <property type="entry name" value="ATPase_NBD"/>
</dbReference>
<dbReference type="PANTHER" id="PTHR18964">
    <property type="entry name" value="ROK (REPRESSOR, ORF, KINASE) FAMILY"/>
    <property type="match status" value="1"/>
</dbReference>
<keyword evidence="3" id="KW-1185">Reference proteome</keyword>
<evidence type="ECO:0000256" key="1">
    <source>
        <dbReference type="ARBA" id="ARBA00006479"/>
    </source>
</evidence>
<name>A0ABP7G4H6_9MICO</name>
<dbReference type="Proteomes" id="UP001500540">
    <property type="component" value="Unassembled WGS sequence"/>
</dbReference>
<comment type="similarity">
    <text evidence="1">Belongs to the ROK (NagC/XylR) family.</text>
</comment>
<reference evidence="3" key="1">
    <citation type="journal article" date="2019" name="Int. J. Syst. Evol. Microbiol.">
        <title>The Global Catalogue of Microorganisms (GCM) 10K type strain sequencing project: providing services to taxonomists for standard genome sequencing and annotation.</title>
        <authorList>
            <consortium name="The Broad Institute Genomics Platform"/>
            <consortium name="The Broad Institute Genome Sequencing Center for Infectious Disease"/>
            <person name="Wu L."/>
            <person name="Ma J."/>
        </authorList>
    </citation>
    <scope>NUCLEOTIDE SEQUENCE [LARGE SCALE GENOMIC DNA]</scope>
    <source>
        <strain evidence="3">JCM 16950</strain>
    </source>
</reference>
<organism evidence="2 3">
    <name type="scientific">Microbacterium kribbense</name>
    <dbReference type="NCBI Taxonomy" id="433645"/>
    <lineage>
        <taxon>Bacteria</taxon>
        <taxon>Bacillati</taxon>
        <taxon>Actinomycetota</taxon>
        <taxon>Actinomycetes</taxon>
        <taxon>Micrococcales</taxon>
        <taxon>Microbacteriaceae</taxon>
        <taxon>Microbacterium</taxon>
    </lineage>
</organism>
<evidence type="ECO:0000313" key="3">
    <source>
        <dbReference type="Proteomes" id="UP001500540"/>
    </source>
</evidence>
<evidence type="ECO:0000313" key="2">
    <source>
        <dbReference type="EMBL" id="GAA3755513.1"/>
    </source>
</evidence>
<gene>
    <name evidence="2" type="ORF">GCM10022240_05590</name>
</gene>
<dbReference type="EMBL" id="BAABAF010000001">
    <property type="protein sequence ID" value="GAA3755513.1"/>
    <property type="molecule type" value="Genomic_DNA"/>
</dbReference>
<dbReference type="SUPFAM" id="SSF53067">
    <property type="entry name" value="Actin-like ATPase domain"/>
    <property type="match status" value="1"/>
</dbReference>
<dbReference type="PANTHER" id="PTHR18964:SF169">
    <property type="entry name" value="N-ACETYLMANNOSAMINE KINASE"/>
    <property type="match status" value="1"/>
</dbReference>
<dbReference type="InterPro" id="IPR000600">
    <property type="entry name" value="ROK"/>
</dbReference>
<dbReference type="Pfam" id="PF00480">
    <property type="entry name" value="ROK"/>
    <property type="match status" value="1"/>
</dbReference>
<sequence>MEPIVTELALAVDLGGTKIEAALVDSGGAVLPGSRARRPTGARLTPDLLQATLIQVVRQSVRNAPRPVQAIGVGSAGPVDRAAGTIFPVNLPGVSGFALRDAVAEAARWAELGDVDVRLGHDGGCLALAESWVGATQGAAASMSIVVSTGIGGGLVLDGRWVTGASGNAGHLGQTRVDGALMLEQIASGPASVAWAREQGWDGDSGEQLGKAAASGDPVARAAIERSARAVGQALADAAVLIDLDVIAIGGGFAQVSDDYVDLVAAALREAATLPYAAAVRVVPSGLAGDGPVIGAAALVLHPGV</sequence>
<dbReference type="Gene3D" id="3.30.420.40">
    <property type="match status" value="2"/>
</dbReference>
<comment type="caution">
    <text evidence="2">The sequence shown here is derived from an EMBL/GenBank/DDBJ whole genome shotgun (WGS) entry which is preliminary data.</text>
</comment>